<organism evidence="1 2">
    <name type="scientific">Fistulina hepatica ATCC 64428</name>
    <dbReference type="NCBI Taxonomy" id="1128425"/>
    <lineage>
        <taxon>Eukaryota</taxon>
        <taxon>Fungi</taxon>
        <taxon>Dikarya</taxon>
        <taxon>Basidiomycota</taxon>
        <taxon>Agaricomycotina</taxon>
        <taxon>Agaricomycetes</taxon>
        <taxon>Agaricomycetidae</taxon>
        <taxon>Agaricales</taxon>
        <taxon>Fistulinaceae</taxon>
        <taxon>Fistulina</taxon>
    </lineage>
</organism>
<evidence type="ECO:0008006" key="3">
    <source>
        <dbReference type="Google" id="ProtNLM"/>
    </source>
</evidence>
<proteinExistence type="predicted"/>
<evidence type="ECO:0000313" key="1">
    <source>
        <dbReference type="EMBL" id="KIY53351.1"/>
    </source>
</evidence>
<dbReference type="AlphaFoldDB" id="A0A0D7APW2"/>
<accession>A0A0D7APW2</accession>
<dbReference type="EMBL" id="KN881618">
    <property type="protein sequence ID" value="KIY53351.1"/>
    <property type="molecule type" value="Genomic_DNA"/>
</dbReference>
<dbReference type="Proteomes" id="UP000054144">
    <property type="component" value="Unassembled WGS sequence"/>
</dbReference>
<reference evidence="1 2" key="1">
    <citation type="journal article" date="2015" name="Fungal Genet. Biol.">
        <title>Evolution of novel wood decay mechanisms in Agaricales revealed by the genome sequences of Fistulina hepatica and Cylindrobasidium torrendii.</title>
        <authorList>
            <person name="Floudas D."/>
            <person name="Held B.W."/>
            <person name="Riley R."/>
            <person name="Nagy L.G."/>
            <person name="Koehler G."/>
            <person name="Ransdell A.S."/>
            <person name="Younus H."/>
            <person name="Chow J."/>
            <person name="Chiniquy J."/>
            <person name="Lipzen A."/>
            <person name="Tritt A."/>
            <person name="Sun H."/>
            <person name="Haridas S."/>
            <person name="LaButti K."/>
            <person name="Ohm R.A."/>
            <person name="Kues U."/>
            <person name="Blanchette R.A."/>
            <person name="Grigoriev I.V."/>
            <person name="Minto R.E."/>
            <person name="Hibbett D.S."/>
        </authorList>
    </citation>
    <scope>NUCLEOTIDE SEQUENCE [LARGE SCALE GENOMIC DNA]</scope>
    <source>
        <strain evidence="1 2">ATCC 64428</strain>
    </source>
</reference>
<keyword evidence="2" id="KW-1185">Reference proteome</keyword>
<sequence>MDQVYTINQIPVEILQEIFLYVGLYGQRHFSPLGRGPAHLVLPRVCSLWRSIYLTLPNLYPWVKFLRPCEQETADRFLAATHPRPVAIDIDSFLVNAAELGYSAHLWSCTERWGAARVIISLSNWSLIADCNFPQLSALKVRYYRHQHDRFASLPTTKVGRPLVTSAPQLTALDLDVQRWGHFNTFGLPWSQIELLTLRNAHLAMWLTVLERCPLRMLRLLNLDTIIASSMVQTFTFVPRMLRNLHTLIVDVVYGSVSTLLNVMTAPALHSLSVTTRNVFPDSEKKALGVFLERSKCTIRNLRFLFDRHIRCDSVVSLIHDISSVENLYFTYLEPTTSSSAKDVMDLLARKSSDDQLTVMPNLRSLEIMTMDVTSDGILLKPLHESLQRFVVCRREKGRASSFTTLRLGVRKDELPSSLATAIEQASESGLAVFFDFGSSTFPEPQIVVV</sequence>
<dbReference type="OrthoDB" id="2838298at2759"/>
<gene>
    <name evidence="1" type="ORF">FISHEDRAFT_68959</name>
</gene>
<evidence type="ECO:0000313" key="2">
    <source>
        <dbReference type="Proteomes" id="UP000054144"/>
    </source>
</evidence>
<protein>
    <recommendedName>
        <fullName evidence="3">F-box domain-containing protein</fullName>
    </recommendedName>
</protein>
<name>A0A0D7APW2_9AGAR</name>